<evidence type="ECO:0000313" key="2">
    <source>
        <dbReference type="EMBL" id="TWH70928.1"/>
    </source>
</evidence>
<proteinExistence type="predicted"/>
<organism evidence="2 3">
    <name type="scientific">Micromonospora olivasterospora</name>
    <dbReference type="NCBI Taxonomy" id="1880"/>
    <lineage>
        <taxon>Bacteria</taxon>
        <taxon>Bacillati</taxon>
        <taxon>Actinomycetota</taxon>
        <taxon>Actinomycetes</taxon>
        <taxon>Micromonosporales</taxon>
        <taxon>Micromonosporaceae</taxon>
        <taxon>Micromonospora</taxon>
    </lineage>
</organism>
<dbReference type="EMBL" id="VLKE01000001">
    <property type="protein sequence ID" value="TWH70928.1"/>
    <property type="molecule type" value="Genomic_DNA"/>
</dbReference>
<name>A0A562IJ66_MICOL</name>
<feature type="compositionally biased region" description="Low complexity" evidence="1">
    <location>
        <begin position="541"/>
        <end position="555"/>
    </location>
</feature>
<accession>A0A562IJ66</accession>
<feature type="region of interest" description="Disordered" evidence="1">
    <location>
        <begin position="104"/>
        <end position="126"/>
    </location>
</feature>
<feature type="region of interest" description="Disordered" evidence="1">
    <location>
        <begin position="466"/>
        <end position="572"/>
    </location>
</feature>
<feature type="compositionally biased region" description="Polar residues" evidence="1">
    <location>
        <begin position="889"/>
        <end position="898"/>
    </location>
</feature>
<reference evidence="2 3" key="1">
    <citation type="submission" date="2019-07" db="EMBL/GenBank/DDBJ databases">
        <title>R&amp;d 2014.</title>
        <authorList>
            <person name="Klenk H.-P."/>
        </authorList>
    </citation>
    <scope>NUCLEOTIDE SEQUENCE [LARGE SCALE GENOMIC DNA]</scope>
    <source>
        <strain evidence="2 3">DSM 43868</strain>
    </source>
</reference>
<dbReference type="Gene3D" id="1.10.10.10">
    <property type="entry name" value="Winged helix-like DNA-binding domain superfamily/Winged helix DNA-binding domain"/>
    <property type="match status" value="1"/>
</dbReference>
<feature type="region of interest" description="Disordered" evidence="1">
    <location>
        <begin position="770"/>
        <end position="973"/>
    </location>
</feature>
<feature type="region of interest" description="Disordered" evidence="1">
    <location>
        <begin position="1386"/>
        <end position="1517"/>
    </location>
</feature>
<protein>
    <submittedName>
        <fullName evidence="2">Uncharacterized protein</fullName>
    </submittedName>
</protein>
<dbReference type="Proteomes" id="UP000319825">
    <property type="component" value="Unassembled WGS sequence"/>
</dbReference>
<feature type="compositionally biased region" description="Low complexity" evidence="1">
    <location>
        <begin position="693"/>
        <end position="707"/>
    </location>
</feature>
<feature type="compositionally biased region" description="Polar residues" evidence="1">
    <location>
        <begin position="494"/>
        <end position="516"/>
    </location>
</feature>
<feature type="compositionally biased region" description="Polar residues" evidence="1">
    <location>
        <begin position="798"/>
        <end position="820"/>
    </location>
</feature>
<gene>
    <name evidence="2" type="ORF">JD77_05953</name>
</gene>
<feature type="region of interest" description="Disordered" evidence="1">
    <location>
        <begin position="618"/>
        <end position="724"/>
    </location>
</feature>
<dbReference type="InterPro" id="IPR036388">
    <property type="entry name" value="WH-like_DNA-bd_sf"/>
</dbReference>
<sequence>MSDPGQPQQAPSPDRPAGSKWVLTKEKALPLFDQHFPKTIQRRDDLQKLWKALIHRMDNNGTITASQEDLAEATIARQKTVHDRIQVLLGSGLLQLVQRGHGRGAAQYGVSDPGEPQQAPLPDLPEGSRWVLDQDEARALFDQHAYHIATTTERQRDDLRQLWDTLIDRMDNNGKITASGRTLAEATNTRQSTVQYRIQVLLGSGLLQLIQESHSSVAAQYGVSAPVQPQQAPLPDPPEGSRWVLDQDEARTLFDQHANHITATTQRQRDDLRQLWNALIHRMDNNGIITVSEGALGKATNIEQATVHTRIGALLDSGLLQLVQESYGPWPTQYGVSDPGEPRQAPSPGPALGPDRPQGEDLSRLDHGDTLPMPGPVRASSTDTGLPGLPAPPGLPGDPGIPTASSWQAGWRVPDIGMPDGSGAAIPANVYPPIGNQPDDGGNLDDWAAYQVNSADLLDLDPLQPWWVGPPTAMDTAPDPGQQPTDPTWPQAPTGPTSWSQPSGDQPGQFLETQSFPHGLDGQDPAPQSPMPGAASAFSADTGLPGLPGDPGIPTASSWQAGWRVPDIGMPDGSGAAIPANVYPPIGNQPDDGGNLDDWAAYQVNSADLLDLDPLQPWWVGPPTAMDTAPDPGQQPTDPTWPQAPTGPTSWSQPSGDQPGQFLETQSFPHGLDGQDPAPQSPMPGAASAFSADTGLPGLPGDPGIPTASSWQAGWRVPDIGMPDGSGAAIPANVYPPIGNQPDDGGNLDDWAAYQVNSADLLDLDPLQPWWVGPPTAMDTAPDPGQQPTDPTWPQAPTGPTSWSQPSGDQPGQFLETQSFPHGLDGQDPAPQSPMPGAASAFSADTGLPGLPGPLDDPDAPTASSWQAGWTEPGWPDPDSDVTTHGAAMSTNFGQPRNQAGEGSGNLGAWATHQGPVMDWQPSPAVTRTDAGTLHAGDTPHHPADELPTTAPLHPDQPQPQPQPTAGSRWARDPDGARALFDQHADRIRTQQREQLRQLWNALIDHMNDDGIITASEPDLATATSTPRQTVHNRIGVLRDRGLLRRVQESYGGVAARYEVSDPGQPGQVLLPALPEGSQWVLGPGAARALFDQHADHTRTQQRDQLRQLWNALIDHMNDDGTIAASLSDLATATSTPHQTVHNRIGALRDRGLLQLVQEARPGVAARYGVTDPGQPGQVLLPDLPDGSQWVLDREEARALFDQHADHIATTTQQQDQLRQLWNALLDHMNDDGTITASLSDLAAATSTPRPTVHDRIKVLLGSGLLQLVQEGHSRGAARYGVSDPGQPGQILLPALPAGGQWVLGPGAARALFDQHADRISTRQREHLRQLWNALIDQMNGDGTITASESDLAEVTSTLQPTVHRRIGALRDRGLLQLVQEAHRGGAARYGVSDPDQPRQASVPGPAPEPNRPQGGEDLSWLNHGDTSPMPGPAPASPAGTGLPGLLPGPLDAPYAPTASSWQAGWTEPGWPDPDIDVTTYGAEMSTDPGQPRDQADESSENLGAWATWQGPDMRFS</sequence>
<comment type="caution">
    <text evidence="2">The sequence shown here is derived from an EMBL/GenBank/DDBJ whole genome shotgun (WGS) entry which is preliminary data.</text>
</comment>
<feature type="compositionally biased region" description="Polar residues" evidence="1">
    <location>
        <begin position="646"/>
        <end position="668"/>
    </location>
</feature>
<keyword evidence="3" id="KW-1185">Reference proteome</keyword>
<evidence type="ECO:0000256" key="1">
    <source>
        <dbReference type="SAM" id="MobiDB-lite"/>
    </source>
</evidence>
<feature type="compositionally biased region" description="Low complexity" evidence="1">
    <location>
        <begin position="1437"/>
        <end position="1457"/>
    </location>
</feature>
<feature type="region of interest" description="Disordered" evidence="1">
    <location>
        <begin position="331"/>
        <end position="405"/>
    </location>
</feature>
<feature type="compositionally biased region" description="Basic and acidic residues" evidence="1">
    <location>
        <begin position="357"/>
        <end position="369"/>
    </location>
</feature>
<evidence type="ECO:0000313" key="3">
    <source>
        <dbReference type="Proteomes" id="UP000319825"/>
    </source>
</evidence>